<comment type="caution">
    <text evidence="5">The sequence shown here is derived from an EMBL/GenBank/DDBJ whole genome shotgun (WGS) entry which is preliminary data.</text>
</comment>
<dbReference type="InterPro" id="IPR015421">
    <property type="entry name" value="PyrdxlP-dep_Trfase_major"/>
</dbReference>
<dbReference type="PANTHER" id="PTHR48097">
    <property type="entry name" value="L-THREONINE ALDOLASE-RELATED"/>
    <property type="match status" value="1"/>
</dbReference>
<evidence type="ECO:0000256" key="1">
    <source>
        <dbReference type="ARBA" id="ARBA00001933"/>
    </source>
</evidence>
<reference evidence="5" key="1">
    <citation type="submission" date="2020-10" db="EMBL/GenBank/DDBJ databases">
        <authorList>
            <person name="Gilroy R."/>
        </authorList>
    </citation>
    <scope>NUCLEOTIDE SEQUENCE</scope>
    <source>
        <strain evidence="5">ChiHcec3-11533</strain>
    </source>
</reference>
<dbReference type="InterPro" id="IPR015422">
    <property type="entry name" value="PyrdxlP-dep_Trfase_small"/>
</dbReference>
<evidence type="ECO:0000256" key="3">
    <source>
        <dbReference type="ARBA" id="ARBA00022898"/>
    </source>
</evidence>
<dbReference type="Gene3D" id="3.40.640.10">
    <property type="entry name" value="Type I PLP-dependent aspartate aminotransferase-like (Major domain)"/>
    <property type="match status" value="1"/>
</dbReference>
<dbReference type="GO" id="GO:0006520">
    <property type="term" value="P:amino acid metabolic process"/>
    <property type="evidence" value="ECO:0007669"/>
    <property type="project" value="InterPro"/>
</dbReference>
<comment type="cofactor">
    <cofactor evidence="1">
        <name>pyridoxal 5'-phosphate</name>
        <dbReference type="ChEBI" id="CHEBI:597326"/>
    </cofactor>
</comment>
<keyword evidence="3" id="KW-0663">Pyridoxal phosphate</keyword>
<dbReference type="Proteomes" id="UP000824072">
    <property type="component" value="Unassembled WGS sequence"/>
</dbReference>
<dbReference type="GO" id="GO:0016829">
    <property type="term" value="F:lyase activity"/>
    <property type="evidence" value="ECO:0007669"/>
    <property type="project" value="InterPro"/>
</dbReference>
<sequence length="344" mass="37985">MIRFNCDYCEGAHPRILEKLLQTNLVQTAGYGEDEYCREAADIIRRLCQAPDAAVHFLVGGTQTNLTVLCAALRPWQGVIAAETGHIAAHESGAIEATGHKVLTLPHRDGKISAAQIASTCAAHWEDATHEHMVMPGAVYLSHPTEFGTLYTQAEIKEIRAVCDRYGLILFLDGARLGYGLAAAENDLTLPFLARTTDVFYIGGTKQGALFGEAVVLSNPSLDQNFRYLIKQRGGMLAKGRLLGIQFAELLRDGLYFSLAGHAVQLAQKMRSAFIEAGFPFLIDSPTNQQFPILPDTLLAKLGEKYAYSFIERVDEHRSAVRFCTSWATREEAVNQLIEDIRRN</sequence>
<comment type="similarity">
    <text evidence="2">Belongs to the threonine aldolase family.</text>
</comment>
<dbReference type="Pfam" id="PF01212">
    <property type="entry name" value="Beta_elim_lyase"/>
    <property type="match status" value="1"/>
</dbReference>
<accession>A0A9D1IAD6</accession>
<dbReference type="SUPFAM" id="SSF53383">
    <property type="entry name" value="PLP-dependent transferases"/>
    <property type="match status" value="1"/>
</dbReference>
<dbReference type="InterPro" id="IPR001597">
    <property type="entry name" value="ArAA_b-elim_lyase/Thr_aldolase"/>
</dbReference>
<organism evidence="5 6">
    <name type="scientific">Candidatus Pullichristensenella excrementigallinarum</name>
    <dbReference type="NCBI Taxonomy" id="2840907"/>
    <lineage>
        <taxon>Bacteria</taxon>
        <taxon>Bacillati</taxon>
        <taxon>Bacillota</taxon>
        <taxon>Clostridia</taxon>
        <taxon>Candidatus Pullichristensenella</taxon>
    </lineage>
</organism>
<name>A0A9D1IAD6_9FIRM</name>
<proteinExistence type="inferred from homology"/>
<protein>
    <submittedName>
        <fullName evidence="5">Low specificity L-threonine aldolase</fullName>
    </submittedName>
</protein>
<evidence type="ECO:0000256" key="2">
    <source>
        <dbReference type="ARBA" id="ARBA00006966"/>
    </source>
</evidence>
<evidence type="ECO:0000313" key="6">
    <source>
        <dbReference type="Proteomes" id="UP000824072"/>
    </source>
</evidence>
<dbReference type="InterPro" id="IPR015424">
    <property type="entry name" value="PyrdxlP-dep_Trfase"/>
</dbReference>
<evidence type="ECO:0000259" key="4">
    <source>
        <dbReference type="Pfam" id="PF01212"/>
    </source>
</evidence>
<dbReference type="PANTHER" id="PTHR48097:SF5">
    <property type="entry name" value="LOW SPECIFICITY L-THREONINE ALDOLASE"/>
    <property type="match status" value="1"/>
</dbReference>
<dbReference type="AlphaFoldDB" id="A0A9D1IAD6"/>
<dbReference type="EMBL" id="DVMU01000078">
    <property type="protein sequence ID" value="HIU33608.1"/>
    <property type="molecule type" value="Genomic_DNA"/>
</dbReference>
<reference evidence="5" key="2">
    <citation type="journal article" date="2021" name="PeerJ">
        <title>Extensive microbial diversity within the chicken gut microbiome revealed by metagenomics and culture.</title>
        <authorList>
            <person name="Gilroy R."/>
            <person name="Ravi A."/>
            <person name="Getino M."/>
            <person name="Pursley I."/>
            <person name="Horton D.L."/>
            <person name="Alikhan N.F."/>
            <person name="Baker D."/>
            <person name="Gharbi K."/>
            <person name="Hall N."/>
            <person name="Watson M."/>
            <person name="Adriaenssens E.M."/>
            <person name="Foster-Nyarko E."/>
            <person name="Jarju S."/>
            <person name="Secka A."/>
            <person name="Antonio M."/>
            <person name="Oren A."/>
            <person name="Chaudhuri R.R."/>
            <person name="La Ragione R."/>
            <person name="Hildebrand F."/>
            <person name="Pallen M.J."/>
        </authorList>
    </citation>
    <scope>NUCLEOTIDE SEQUENCE</scope>
    <source>
        <strain evidence="5">ChiHcec3-11533</strain>
    </source>
</reference>
<gene>
    <name evidence="5" type="ORF">IAB02_03510</name>
</gene>
<feature type="domain" description="Aromatic amino acid beta-eliminating lyase/threonine aldolase" evidence="4">
    <location>
        <begin position="26"/>
        <end position="251"/>
    </location>
</feature>
<dbReference type="Gene3D" id="3.90.1150.10">
    <property type="entry name" value="Aspartate Aminotransferase, domain 1"/>
    <property type="match status" value="1"/>
</dbReference>
<evidence type="ECO:0000313" key="5">
    <source>
        <dbReference type="EMBL" id="HIU33608.1"/>
    </source>
</evidence>